<protein>
    <submittedName>
        <fullName evidence="7">Outer membrane protein OmpA</fullName>
    </submittedName>
</protein>
<dbReference type="InterPro" id="IPR039567">
    <property type="entry name" value="Gly-zipper"/>
</dbReference>
<dbReference type="STRING" id="43775.SAMN04489760_101189"/>
<evidence type="ECO:0000259" key="6">
    <source>
        <dbReference type="PROSITE" id="PS51123"/>
    </source>
</evidence>
<evidence type="ECO:0000256" key="2">
    <source>
        <dbReference type="ARBA" id="ARBA00023136"/>
    </source>
</evidence>
<organism evidence="7 8">
    <name type="scientific">Syntrophus gentianae</name>
    <dbReference type="NCBI Taxonomy" id="43775"/>
    <lineage>
        <taxon>Bacteria</taxon>
        <taxon>Pseudomonadati</taxon>
        <taxon>Thermodesulfobacteriota</taxon>
        <taxon>Syntrophia</taxon>
        <taxon>Syntrophales</taxon>
        <taxon>Syntrophaceae</taxon>
        <taxon>Syntrophus</taxon>
    </lineage>
</organism>
<dbReference type="GO" id="GO:0009279">
    <property type="term" value="C:cell outer membrane"/>
    <property type="evidence" value="ECO:0007669"/>
    <property type="project" value="UniProtKB-SubCell"/>
</dbReference>
<feature type="signal peptide" evidence="5">
    <location>
        <begin position="1"/>
        <end position="20"/>
    </location>
</feature>
<evidence type="ECO:0000313" key="8">
    <source>
        <dbReference type="Proteomes" id="UP000198744"/>
    </source>
</evidence>
<feature type="domain" description="OmpA-like" evidence="6">
    <location>
        <begin position="101"/>
        <end position="218"/>
    </location>
</feature>
<feature type="chain" id="PRO_5011726123" evidence="5">
    <location>
        <begin position="21"/>
        <end position="223"/>
    </location>
</feature>
<dbReference type="InterPro" id="IPR036737">
    <property type="entry name" value="OmpA-like_sf"/>
</dbReference>
<comment type="subcellular location">
    <subcellularLocation>
        <location evidence="1">Cell outer membrane</location>
    </subcellularLocation>
</comment>
<evidence type="ECO:0000313" key="7">
    <source>
        <dbReference type="EMBL" id="SEL96310.1"/>
    </source>
</evidence>
<dbReference type="Gene3D" id="3.30.1330.60">
    <property type="entry name" value="OmpA-like domain"/>
    <property type="match status" value="1"/>
</dbReference>
<dbReference type="PROSITE" id="PS51123">
    <property type="entry name" value="OMPA_2"/>
    <property type="match status" value="1"/>
</dbReference>
<dbReference type="PRINTS" id="PR01021">
    <property type="entry name" value="OMPADOMAIN"/>
</dbReference>
<accession>A0A1H7UGX7</accession>
<evidence type="ECO:0000256" key="1">
    <source>
        <dbReference type="ARBA" id="ARBA00004442"/>
    </source>
</evidence>
<dbReference type="Proteomes" id="UP000198744">
    <property type="component" value="Unassembled WGS sequence"/>
</dbReference>
<gene>
    <name evidence="7" type="ORF">SAMN04489760_101189</name>
</gene>
<dbReference type="RefSeq" id="WP_093881902.1">
    <property type="nucleotide sequence ID" value="NZ_FOBS01000001.1"/>
</dbReference>
<keyword evidence="2 4" id="KW-0472">Membrane</keyword>
<dbReference type="OrthoDB" id="5422390at2"/>
<evidence type="ECO:0000256" key="3">
    <source>
        <dbReference type="ARBA" id="ARBA00023237"/>
    </source>
</evidence>
<dbReference type="EMBL" id="FOBS01000001">
    <property type="protein sequence ID" value="SEL96310.1"/>
    <property type="molecule type" value="Genomic_DNA"/>
</dbReference>
<name>A0A1H7UGX7_9BACT</name>
<dbReference type="PANTHER" id="PTHR30329">
    <property type="entry name" value="STATOR ELEMENT OF FLAGELLAR MOTOR COMPLEX"/>
    <property type="match status" value="1"/>
</dbReference>
<evidence type="ECO:0000256" key="4">
    <source>
        <dbReference type="PROSITE-ProRule" id="PRU00473"/>
    </source>
</evidence>
<keyword evidence="5" id="KW-0732">Signal</keyword>
<dbReference type="InterPro" id="IPR050330">
    <property type="entry name" value="Bact_OuterMem_StrucFunc"/>
</dbReference>
<dbReference type="InterPro" id="IPR006665">
    <property type="entry name" value="OmpA-like"/>
</dbReference>
<dbReference type="PANTHER" id="PTHR30329:SF21">
    <property type="entry name" value="LIPOPROTEIN YIAD-RELATED"/>
    <property type="match status" value="1"/>
</dbReference>
<sequence>MRKKGIAVLLCMLLLTGCAAMESQSKTTKGAVYGTAGGAAAGAVIGQVIGHSTKGTLIGAAIGAAVGGLGGAAVGKMMDNQEKEMRGALATSEAASVSREGNLLAVTFKGDVTFDTNSAEVRPGLYSEINRVAGVLTQYPDTLIQVEGHTDSVGSDAYNMDLSKRRANAVKNLLVQRGVSENRIETIGYGKTMPVATNTTEAGRQMNRRVEIKIAPQTQAQTK</sequence>
<evidence type="ECO:0000256" key="5">
    <source>
        <dbReference type="SAM" id="SignalP"/>
    </source>
</evidence>
<dbReference type="Pfam" id="PF13488">
    <property type="entry name" value="Gly-zipper_Omp"/>
    <property type="match status" value="1"/>
</dbReference>
<dbReference type="SUPFAM" id="SSF103088">
    <property type="entry name" value="OmpA-like"/>
    <property type="match status" value="1"/>
</dbReference>
<dbReference type="Pfam" id="PF00691">
    <property type="entry name" value="OmpA"/>
    <property type="match status" value="1"/>
</dbReference>
<proteinExistence type="predicted"/>
<dbReference type="PROSITE" id="PS51257">
    <property type="entry name" value="PROKAR_LIPOPROTEIN"/>
    <property type="match status" value="1"/>
</dbReference>
<dbReference type="AlphaFoldDB" id="A0A1H7UGX7"/>
<keyword evidence="8" id="KW-1185">Reference proteome</keyword>
<dbReference type="InterPro" id="IPR006664">
    <property type="entry name" value="OMP_bac"/>
</dbReference>
<keyword evidence="3" id="KW-0998">Cell outer membrane</keyword>
<reference evidence="7 8" key="1">
    <citation type="submission" date="2016-10" db="EMBL/GenBank/DDBJ databases">
        <authorList>
            <person name="de Groot N.N."/>
        </authorList>
    </citation>
    <scope>NUCLEOTIDE SEQUENCE [LARGE SCALE GENOMIC DNA]</scope>
    <source>
        <strain evidence="7 8">DSM 8423</strain>
    </source>
</reference>
<dbReference type="PRINTS" id="PR01023">
    <property type="entry name" value="NAFLGMOTY"/>
</dbReference>
<dbReference type="CDD" id="cd07185">
    <property type="entry name" value="OmpA_C-like"/>
    <property type="match status" value="1"/>
</dbReference>